<sequence>MEDYGSPLFSFLLFQKPKSGLFIHNSFQNSKKGQGIAYSMKKLFSISNEIWYPII</sequence>
<protein>
    <submittedName>
        <fullName evidence="1">Uncharacterized protein</fullName>
    </submittedName>
</protein>
<dbReference type="KEGG" id="arf:AR1Y2_2107"/>
<proteinExistence type="predicted"/>
<name>A0A4P8IF97_9FIRM</name>
<keyword evidence="2" id="KW-1185">Reference proteome</keyword>
<organism evidence="1 2">
    <name type="scientific">Anaerostipes rhamnosivorans</name>
    <dbReference type="NCBI Taxonomy" id="1229621"/>
    <lineage>
        <taxon>Bacteria</taxon>
        <taxon>Bacillati</taxon>
        <taxon>Bacillota</taxon>
        <taxon>Clostridia</taxon>
        <taxon>Lachnospirales</taxon>
        <taxon>Lachnospiraceae</taxon>
        <taxon>Anaerostipes</taxon>
    </lineage>
</organism>
<dbReference type="AlphaFoldDB" id="A0A4P8IF97"/>
<reference evidence="1 2" key="1">
    <citation type="submission" date="2019-05" db="EMBL/GenBank/DDBJ databases">
        <title>Complete genome sequencing of Anaerostipes rhamnosivorans.</title>
        <authorList>
            <person name="Bui T.P.N."/>
            <person name="de Vos W.M."/>
        </authorList>
    </citation>
    <scope>NUCLEOTIDE SEQUENCE [LARGE SCALE GENOMIC DNA]</scope>
    <source>
        <strain evidence="1 2">1y2</strain>
    </source>
</reference>
<accession>A0A4P8IF97</accession>
<evidence type="ECO:0000313" key="2">
    <source>
        <dbReference type="Proteomes" id="UP000298653"/>
    </source>
</evidence>
<evidence type="ECO:0000313" key="1">
    <source>
        <dbReference type="EMBL" id="QCP35561.1"/>
    </source>
</evidence>
<dbReference type="EMBL" id="CP040058">
    <property type="protein sequence ID" value="QCP35561.1"/>
    <property type="molecule type" value="Genomic_DNA"/>
</dbReference>
<gene>
    <name evidence="1" type="ORF">AR1Y2_2107</name>
</gene>
<dbReference type="Proteomes" id="UP000298653">
    <property type="component" value="Chromosome"/>
</dbReference>